<proteinExistence type="predicted"/>
<gene>
    <name evidence="2" type="ORF">FE784_23905</name>
</gene>
<name>A0A5C4T613_9BACL</name>
<keyword evidence="3" id="KW-1185">Reference proteome</keyword>
<dbReference type="Gene3D" id="3.40.630.30">
    <property type="match status" value="1"/>
</dbReference>
<sequence>MISLKEIDHRNWKECIKLKVKKEQEHFVPSNLYSLVQAKYQNTEYYSFVPFAIYLDETMVGFIMWDDVPNNGVYVIPRLMIDEQYQGKGIAKRALQAVINIIKQKNDCKGIQVSYEPDNVAAQRLYASLGFKRNELKSKPDGPVDELKIK</sequence>
<dbReference type="Proteomes" id="UP000307943">
    <property type="component" value="Unassembled WGS sequence"/>
</dbReference>
<dbReference type="InterPro" id="IPR050276">
    <property type="entry name" value="MshD_Acetyltransferase"/>
</dbReference>
<dbReference type="OrthoDB" id="9127144at2"/>
<feature type="domain" description="N-acetyltransferase" evidence="1">
    <location>
        <begin position="2"/>
        <end position="150"/>
    </location>
</feature>
<dbReference type="AlphaFoldDB" id="A0A5C4T613"/>
<protein>
    <submittedName>
        <fullName evidence="2">GNAT family N-acetyltransferase</fullName>
    </submittedName>
</protein>
<evidence type="ECO:0000259" key="1">
    <source>
        <dbReference type="PROSITE" id="PS51186"/>
    </source>
</evidence>
<dbReference type="CDD" id="cd04301">
    <property type="entry name" value="NAT_SF"/>
    <property type="match status" value="1"/>
</dbReference>
<evidence type="ECO:0000313" key="2">
    <source>
        <dbReference type="EMBL" id="TNJ63767.1"/>
    </source>
</evidence>
<dbReference type="PANTHER" id="PTHR43617">
    <property type="entry name" value="L-AMINO ACID N-ACETYLTRANSFERASE"/>
    <property type="match status" value="1"/>
</dbReference>
<dbReference type="PROSITE" id="PS51186">
    <property type="entry name" value="GNAT"/>
    <property type="match status" value="1"/>
</dbReference>
<dbReference type="Pfam" id="PF00583">
    <property type="entry name" value="Acetyltransf_1"/>
    <property type="match status" value="1"/>
</dbReference>
<dbReference type="SUPFAM" id="SSF55729">
    <property type="entry name" value="Acyl-CoA N-acyltransferases (Nat)"/>
    <property type="match status" value="1"/>
</dbReference>
<dbReference type="RefSeq" id="WP_139604779.1">
    <property type="nucleotide sequence ID" value="NZ_VDCQ01000038.1"/>
</dbReference>
<reference evidence="2 3" key="1">
    <citation type="submission" date="2019-05" db="EMBL/GenBank/DDBJ databases">
        <title>We sequenced the genome of Paenibacillus hemerocallicola KCTC 33185 for further insight into its adaptation and study the phylogeny of Paenibacillus.</title>
        <authorList>
            <person name="Narsing Rao M.P."/>
        </authorList>
    </citation>
    <scope>NUCLEOTIDE SEQUENCE [LARGE SCALE GENOMIC DNA]</scope>
    <source>
        <strain evidence="2 3">KCTC 33185</strain>
    </source>
</reference>
<comment type="caution">
    <text evidence="2">The sequence shown here is derived from an EMBL/GenBank/DDBJ whole genome shotgun (WGS) entry which is preliminary data.</text>
</comment>
<keyword evidence="2" id="KW-0808">Transferase</keyword>
<organism evidence="2 3">
    <name type="scientific">Paenibacillus hemerocallicola</name>
    <dbReference type="NCBI Taxonomy" id="1172614"/>
    <lineage>
        <taxon>Bacteria</taxon>
        <taxon>Bacillati</taxon>
        <taxon>Bacillota</taxon>
        <taxon>Bacilli</taxon>
        <taxon>Bacillales</taxon>
        <taxon>Paenibacillaceae</taxon>
        <taxon>Paenibacillus</taxon>
    </lineage>
</organism>
<evidence type="ECO:0000313" key="3">
    <source>
        <dbReference type="Proteomes" id="UP000307943"/>
    </source>
</evidence>
<dbReference type="GO" id="GO:0016747">
    <property type="term" value="F:acyltransferase activity, transferring groups other than amino-acyl groups"/>
    <property type="evidence" value="ECO:0007669"/>
    <property type="project" value="InterPro"/>
</dbReference>
<accession>A0A5C4T613</accession>
<dbReference type="InterPro" id="IPR016181">
    <property type="entry name" value="Acyl_CoA_acyltransferase"/>
</dbReference>
<dbReference type="InterPro" id="IPR000182">
    <property type="entry name" value="GNAT_dom"/>
</dbReference>
<dbReference type="EMBL" id="VDCQ01000038">
    <property type="protein sequence ID" value="TNJ63767.1"/>
    <property type="molecule type" value="Genomic_DNA"/>
</dbReference>
<dbReference type="PANTHER" id="PTHR43617:SF2">
    <property type="entry name" value="UPF0039 PROTEIN SLL0451"/>
    <property type="match status" value="1"/>
</dbReference>